<reference evidence="1 2" key="1">
    <citation type="submission" date="2019-05" db="EMBL/GenBank/DDBJ databases">
        <title>Another draft genome of Portunus trituberculatus and its Hox gene families provides insights of decapod evolution.</title>
        <authorList>
            <person name="Jeong J.-H."/>
            <person name="Song I."/>
            <person name="Kim S."/>
            <person name="Choi T."/>
            <person name="Kim D."/>
            <person name="Ryu S."/>
            <person name="Kim W."/>
        </authorList>
    </citation>
    <scope>NUCLEOTIDE SEQUENCE [LARGE SCALE GENOMIC DNA]</scope>
    <source>
        <tissue evidence="1">Muscle</tissue>
    </source>
</reference>
<organism evidence="1 2">
    <name type="scientific">Portunus trituberculatus</name>
    <name type="common">Swimming crab</name>
    <name type="synonym">Neptunus trituberculatus</name>
    <dbReference type="NCBI Taxonomy" id="210409"/>
    <lineage>
        <taxon>Eukaryota</taxon>
        <taxon>Metazoa</taxon>
        <taxon>Ecdysozoa</taxon>
        <taxon>Arthropoda</taxon>
        <taxon>Crustacea</taxon>
        <taxon>Multicrustacea</taxon>
        <taxon>Malacostraca</taxon>
        <taxon>Eumalacostraca</taxon>
        <taxon>Eucarida</taxon>
        <taxon>Decapoda</taxon>
        <taxon>Pleocyemata</taxon>
        <taxon>Brachyura</taxon>
        <taxon>Eubrachyura</taxon>
        <taxon>Portunoidea</taxon>
        <taxon>Portunidae</taxon>
        <taxon>Portuninae</taxon>
        <taxon>Portunus</taxon>
    </lineage>
</organism>
<protein>
    <submittedName>
        <fullName evidence="1">Uncharacterized protein</fullName>
    </submittedName>
</protein>
<evidence type="ECO:0000313" key="1">
    <source>
        <dbReference type="EMBL" id="MPC81555.1"/>
    </source>
</evidence>
<comment type="caution">
    <text evidence="1">The sequence shown here is derived from an EMBL/GenBank/DDBJ whole genome shotgun (WGS) entry which is preliminary data.</text>
</comment>
<dbReference type="AlphaFoldDB" id="A0A5B7IH56"/>
<accession>A0A5B7IH56</accession>
<sequence length="76" mass="8719">MTQRRNRSQEEAEVSIMAVSAGSHLAPDWEKTKTHNHGKYCALKSDTENCDTVTLHYIGVRRGERIKNDIIFTCLR</sequence>
<proteinExistence type="predicted"/>
<evidence type="ECO:0000313" key="2">
    <source>
        <dbReference type="Proteomes" id="UP000324222"/>
    </source>
</evidence>
<dbReference type="Proteomes" id="UP000324222">
    <property type="component" value="Unassembled WGS sequence"/>
</dbReference>
<name>A0A5B7IH56_PORTR</name>
<gene>
    <name evidence="1" type="ORF">E2C01_076179</name>
</gene>
<dbReference type="EMBL" id="VSRR010057305">
    <property type="protein sequence ID" value="MPC81555.1"/>
    <property type="molecule type" value="Genomic_DNA"/>
</dbReference>
<keyword evidence="2" id="KW-1185">Reference proteome</keyword>